<dbReference type="RefSeq" id="WP_021035778.1">
    <property type="nucleotide sequence ID" value="NC_022357.1"/>
</dbReference>
<keyword evidence="1" id="KW-1208">Phospholipid metabolism</keyword>
<dbReference type="CDD" id="cd06971">
    <property type="entry name" value="PgpA"/>
    <property type="match status" value="1"/>
</dbReference>
<dbReference type="InterPro" id="IPR007686">
    <property type="entry name" value="YutG/PgpA"/>
</dbReference>
<dbReference type="UniPathway" id="UPA00084">
    <property type="reaction ID" value="UER00504"/>
</dbReference>
<evidence type="ECO:0000313" key="5">
    <source>
        <dbReference type="Proteomes" id="UP000015559"/>
    </source>
</evidence>
<protein>
    <recommendedName>
        <fullName evidence="1">Phosphatidylglycerophosphatase A</fullName>
        <ecNumber evidence="1">3.1.3.27</ecNumber>
    </recommendedName>
    <alternativeName>
        <fullName evidence="1">Phosphatidylglycerolphosphate phosphatase A</fullName>
    </alternativeName>
</protein>
<dbReference type="PANTHER" id="PTHR36305">
    <property type="entry name" value="PHOSPHATIDYLGLYCEROPHOSPHATASE A"/>
    <property type="match status" value="1"/>
</dbReference>
<dbReference type="InterPro" id="IPR026037">
    <property type="entry name" value="PgpA"/>
</dbReference>
<keyword evidence="1" id="KW-0460">Magnesium</keyword>
<feature type="transmembrane region" description="Helical" evidence="2">
    <location>
        <begin position="138"/>
        <end position="161"/>
    </location>
</feature>
<name>S6B1Z9_SULDS</name>
<feature type="transmembrane region" description="Helical" evidence="2">
    <location>
        <begin position="90"/>
        <end position="117"/>
    </location>
</feature>
<dbReference type="GO" id="GO:0008962">
    <property type="term" value="F:phosphatidylglycerophosphatase activity"/>
    <property type="evidence" value="ECO:0007669"/>
    <property type="project" value="UniProtKB-EC"/>
</dbReference>
<dbReference type="GO" id="GO:0009395">
    <property type="term" value="P:phospholipid catabolic process"/>
    <property type="evidence" value="ECO:0007669"/>
    <property type="project" value="UniProtKB-KW"/>
</dbReference>
<keyword evidence="2" id="KW-1133">Transmembrane helix</keyword>
<keyword evidence="1" id="KW-1003">Cell membrane</keyword>
<keyword evidence="1" id="KW-0442">Lipid degradation</keyword>
<evidence type="ECO:0000313" key="4">
    <source>
        <dbReference type="EMBL" id="BAN34687.1"/>
    </source>
</evidence>
<dbReference type="PIRSF" id="PIRSF006162">
    <property type="entry name" value="PgpA"/>
    <property type="match status" value="1"/>
</dbReference>
<dbReference type="KEGG" id="sdr:SCD_n00846"/>
<proteinExistence type="predicted"/>
<sequence length="162" mass="17696">MTNNTPTLRFVIGHPAHFFAFGFGAGLSPYAPGTVGTLVAFPLFFLLRGLDPVIYFSLVAVLYAAGIWFCEVAGKSLGVSDHGGIVWDEIVAFLLVLHFSPPTLLGYALAFGLFRLFDIWKPFPIRYADQRIHGGFGVMFDDLLAAIYAVAGLLLLVRWGVI</sequence>
<keyword evidence="1 2" id="KW-0472">Membrane</keyword>
<dbReference type="EC" id="3.1.3.27" evidence="1"/>
<keyword evidence="1" id="KW-0443">Lipid metabolism</keyword>
<evidence type="ECO:0000259" key="3">
    <source>
        <dbReference type="Pfam" id="PF04608"/>
    </source>
</evidence>
<dbReference type="eggNOG" id="COG1267">
    <property type="taxonomic scope" value="Bacteria"/>
</dbReference>
<evidence type="ECO:0000256" key="2">
    <source>
        <dbReference type="SAM" id="Phobius"/>
    </source>
</evidence>
<feature type="transmembrane region" description="Helical" evidence="2">
    <location>
        <begin position="53"/>
        <end position="70"/>
    </location>
</feature>
<organism evidence="4 5">
    <name type="scientific">Sulfuricella denitrificans (strain DSM 22764 / NBRC 105220 / skB26)</name>
    <dbReference type="NCBI Taxonomy" id="1163617"/>
    <lineage>
        <taxon>Bacteria</taxon>
        <taxon>Pseudomonadati</taxon>
        <taxon>Pseudomonadota</taxon>
        <taxon>Betaproteobacteria</taxon>
        <taxon>Nitrosomonadales</taxon>
        <taxon>Sulfuricellaceae</taxon>
        <taxon>Sulfuricella</taxon>
    </lineage>
</organism>
<dbReference type="AlphaFoldDB" id="S6B1Z9"/>
<comment type="subcellular location">
    <subcellularLocation>
        <location evidence="1">Cell inner membrane</location>
        <topology evidence="1">Multi-pass membrane protein</topology>
    </subcellularLocation>
</comment>
<dbReference type="STRING" id="1163617.SCD_n00846"/>
<dbReference type="Pfam" id="PF04608">
    <property type="entry name" value="PgpA"/>
    <property type="match status" value="1"/>
</dbReference>
<gene>
    <name evidence="4" type="ORF">SCD_n00846</name>
</gene>
<accession>S6B1Z9</accession>
<comment type="cofactor">
    <cofactor evidence="1">
        <name>Mg(2+)</name>
        <dbReference type="ChEBI" id="CHEBI:18420"/>
    </cofactor>
</comment>
<dbReference type="EMBL" id="AP013066">
    <property type="protein sequence ID" value="BAN34687.1"/>
    <property type="molecule type" value="Genomic_DNA"/>
</dbReference>
<evidence type="ECO:0000256" key="1">
    <source>
        <dbReference type="PIRNR" id="PIRNR006162"/>
    </source>
</evidence>
<keyword evidence="1" id="KW-0479">Metal-binding</keyword>
<comment type="catalytic activity">
    <reaction evidence="1">
        <text>a 1,2-diacyl-sn-glycero-3-phospho-(1'-sn-glycero-3'-phosphate) + H2O = a 1,2-diacyl-sn-glycero-3-phospho-(1'-sn-glycerol) + phosphate</text>
        <dbReference type="Rhea" id="RHEA:33751"/>
        <dbReference type="ChEBI" id="CHEBI:15377"/>
        <dbReference type="ChEBI" id="CHEBI:43474"/>
        <dbReference type="ChEBI" id="CHEBI:60110"/>
        <dbReference type="ChEBI" id="CHEBI:64716"/>
        <dbReference type="EC" id="3.1.3.27"/>
    </reaction>
</comment>
<keyword evidence="1 4" id="KW-0378">Hydrolase</keyword>
<keyword evidence="1" id="KW-0997">Cell inner membrane</keyword>
<keyword evidence="5" id="KW-1185">Reference proteome</keyword>
<comment type="function">
    <text evidence="1">Lipid phosphatase which dephosphorylates phosphatidylglycerophosphate (PGP) to phosphatidylglycerol (PG).</text>
</comment>
<dbReference type="GO" id="GO:0046872">
    <property type="term" value="F:metal ion binding"/>
    <property type="evidence" value="ECO:0007669"/>
    <property type="project" value="UniProtKB-KW"/>
</dbReference>
<dbReference type="SUPFAM" id="SSF101307">
    <property type="entry name" value="YutG-like"/>
    <property type="match status" value="1"/>
</dbReference>
<dbReference type="GO" id="GO:0006655">
    <property type="term" value="P:phosphatidylglycerol biosynthetic process"/>
    <property type="evidence" value="ECO:0007669"/>
    <property type="project" value="UniProtKB-UniPathway"/>
</dbReference>
<reference evidence="4 5" key="1">
    <citation type="journal article" date="2012" name="Appl. Environ. Microbiol.">
        <title>Draft genome sequence of a psychrotolerant sulfur-oxidizing bacterium, Sulfuricella denitrificans skB26, and proteomic insights into cold adaptation.</title>
        <authorList>
            <person name="Watanabe T."/>
            <person name="Kojima H."/>
            <person name="Fukui M."/>
        </authorList>
    </citation>
    <scope>NUCLEOTIDE SEQUENCE [LARGE SCALE GENOMIC DNA]</scope>
    <source>
        <strain evidence="5">skB26</strain>
    </source>
</reference>
<feature type="domain" description="YutG/PgpA" evidence="3">
    <location>
        <begin position="19"/>
        <end position="156"/>
    </location>
</feature>
<feature type="transmembrane region" description="Helical" evidence="2">
    <location>
        <begin position="20"/>
        <end position="46"/>
    </location>
</feature>
<dbReference type="GO" id="GO:0005886">
    <property type="term" value="C:plasma membrane"/>
    <property type="evidence" value="ECO:0007669"/>
    <property type="project" value="UniProtKB-SubCell"/>
</dbReference>
<dbReference type="HOGENOM" id="CLU_103734_0_1_4"/>
<dbReference type="OrthoDB" id="9804091at2"/>
<keyword evidence="1 2" id="KW-0812">Transmembrane</keyword>
<comment type="pathway">
    <text evidence="1">Phospholipid metabolism; phosphatidylglycerol biosynthesis; phosphatidylglycerol from CDP-diacylglycerol: step 2/2.</text>
</comment>
<dbReference type="Proteomes" id="UP000015559">
    <property type="component" value="Chromosome"/>
</dbReference>
<keyword evidence="1" id="KW-0595">Phospholipid degradation</keyword>
<dbReference type="InterPro" id="IPR036681">
    <property type="entry name" value="PgpA-like_sf"/>
</dbReference>
<dbReference type="PANTHER" id="PTHR36305:SF1">
    <property type="entry name" value="PHOSPHATIDYLGLYCEROPHOSPHATASE A"/>
    <property type="match status" value="1"/>
</dbReference>